<comment type="caution">
    <text evidence="2">The sequence shown here is derived from an EMBL/GenBank/DDBJ whole genome shotgun (WGS) entry which is preliminary data.</text>
</comment>
<dbReference type="Gene3D" id="2.60.40.3570">
    <property type="match status" value="1"/>
</dbReference>
<proteinExistence type="predicted"/>
<keyword evidence="1" id="KW-0732">Signal</keyword>
<protein>
    <submittedName>
        <fullName evidence="2">Fimbrillin family protein</fullName>
    </submittedName>
</protein>
<sequence>MDSCIMIKKILLGTVCLAAAFSCSKETGENPANPTEKYSGISVEDNGFSFPDTTIATSFVAGDEIGVFAVKDGAVLDSIDNLRLTLGDSGWIADGDVSFVEGDGIVYYAYFPFSESLSGNIDPSASDENGFFAEVAANWDTPMDQGDSLIFGGADLMTAQGHSEGDVLHFGMNHRMYLVVVDLPGTKYTFTNEPAIPDYFVGGGNAGFDGFTPFQWEDGTYRFLVNPALPQMTIGGYYGSENNPNTWEMDVDAKAGEGYLLKIDGGGRVIEHELMAGDFFLADGNILPKDSDEAIVGASDVIGIVFQTDPERIGDAEKNALGGKLHALVVATKTVQQNNYFAWYSNGDIYERDETEIGFMNSYSDDPYEAFSLSDMDINGFLNTSAIRQYRTEDYESGYYGAFKAAVDFESEAGGPSPEIATTGWYLPTAGQFFDIIRNLAGVTLDDGDGFVGYSLASFAWENKGDVILSLNEAMGAVSEDDKVEFKSSGYYWTASSTLDGEARYIGLVYSGTNVTCVSTYKYDILFVRPVLAF</sequence>
<gene>
    <name evidence="2" type="ORF">IAC87_03080</name>
</gene>
<evidence type="ECO:0000313" key="3">
    <source>
        <dbReference type="Proteomes" id="UP000823772"/>
    </source>
</evidence>
<organism evidence="2 3">
    <name type="scientific">Candidatus Merdivivens faecigallinarum</name>
    <dbReference type="NCBI Taxonomy" id="2840871"/>
    <lineage>
        <taxon>Bacteria</taxon>
        <taxon>Pseudomonadati</taxon>
        <taxon>Bacteroidota</taxon>
        <taxon>Bacteroidia</taxon>
        <taxon>Bacteroidales</taxon>
        <taxon>Muribaculaceae</taxon>
        <taxon>Muribaculaceae incertae sedis</taxon>
        <taxon>Candidatus Merdivivens</taxon>
    </lineage>
</organism>
<accession>A0A9D9IZA1</accession>
<dbReference type="Proteomes" id="UP000823772">
    <property type="component" value="Unassembled WGS sequence"/>
</dbReference>
<dbReference type="Gene3D" id="2.60.40.2620">
    <property type="entry name" value="Fimbrillin-like"/>
    <property type="match status" value="1"/>
</dbReference>
<feature type="chain" id="PRO_5039417396" evidence="1">
    <location>
        <begin position="25"/>
        <end position="534"/>
    </location>
</feature>
<dbReference type="AlphaFoldDB" id="A0A9D9IZA1"/>
<reference evidence="2" key="2">
    <citation type="journal article" date="2021" name="PeerJ">
        <title>Extensive microbial diversity within the chicken gut microbiome revealed by metagenomics and culture.</title>
        <authorList>
            <person name="Gilroy R."/>
            <person name="Ravi A."/>
            <person name="Getino M."/>
            <person name="Pursley I."/>
            <person name="Horton D.L."/>
            <person name="Alikhan N.F."/>
            <person name="Baker D."/>
            <person name="Gharbi K."/>
            <person name="Hall N."/>
            <person name="Watson M."/>
            <person name="Adriaenssens E.M."/>
            <person name="Foster-Nyarko E."/>
            <person name="Jarju S."/>
            <person name="Secka A."/>
            <person name="Antonio M."/>
            <person name="Oren A."/>
            <person name="Chaudhuri R.R."/>
            <person name="La Ragione R."/>
            <person name="Hildebrand F."/>
            <person name="Pallen M.J."/>
        </authorList>
    </citation>
    <scope>NUCLEOTIDE SEQUENCE</scope>
    <source>
        <strain evidence="2">B3-2255</strain>
    </source>
</reference>
<dbReference type="CDD" id="cd13120">
    <property type="entry name" value="BF2867_like_N"/>
    <property type="match status" value="1"/>
</dbReference>
<dbReference type="InterPro" id="IPR042278">
    <property type="entry name" value="Mfa-like_1_N"/>
</dbReference>
<evidence type="ECO:0000256" key="1">
    <source>
        <dbReference type="SAM" id="SignalP"/>
    </source>
</evidence>
<reference evidence="2" key="1">
    <citation type="submission" date="2020-10" db="EMBL/GenBank/DDBJ databases">
        <authorList>
            <person name="Gilroy R."/>
        </authorList>
    </citation>
    <scope>NUCLEOTIDE SEQUENCE</scope>
    <source>
        <strain evidence="2">B3-2255</strain>
    </source>
</reference>
<evidence type="ECO:0000313" key="2">
    <source>
        <dbReference type="EMBL" id="MBO8481514.1"/>
    </source>
</evidence>
<feature type="signal peptide" evidence="1">
    <location>
        <begin position="1"/>
        <end position="24"/>
    </location>
</feature>
<dbReference type="EMBL" id="JADILY010000066">
    <property type="protein sequence ID" value="MBO8481514.1"/>
    <property type="molecule type" value="Genomic_DNA"/>
</dbReference>
<name>A0A9D9IZA1_9BACT</name>